<comment type="subcellular location">
    <subcellularLocation>
        <location evidence="1">Membrane</location>
        <topology evidence="1">Multi-pass membrane protein</topology>
    </subcellularLocation>
</comment>
<dbReference type="InterPro" id="IPR017937">
    <property type="entry name" value="Thioredoxin_CS"/>
</dbReference>
<feature type="signal peptide" evidence="8">
    <location>
        <begin position="1"/>
        <end position="22"/>
    </location>
</feature>
<evidence type="ECO:0000256" key="5">
    <source>
        <dbReference type="ARBA" id="ARBA00023136"/>
    </source>
</evidence>
<evidence type="ECO:0000313" key="11">
    <source>
        <dbReference type="EMBL" id="AKP32535.1"/>
    </source>
</evidence>
<dbReference type="SUPFAM" id="SSF52833">
    <property type="entry name" value="Thioredoxin-like"/>
    <property type="match status" value="1"/>
</dbReference>
<protein>
    <submittedName>
        <fullName evidence="11">Protein-disulfide reductase</fullName>
    </submittedName>
</protein>
<gene>
    <name evidence="11" type="ORF">ACZ76_02690</name>
</gene>
<feature type="domain" description="Thiol:disulfide interchange protein DsbD N-terminal" evidence="10">
    <location>
        <begin position="47"/>
        <end position="146"/>
    </location>
</feature>
<dbReference type="EMBL" id="CP011975">
    <property type="protein sequence ID" value="AKP32535.1"/>
    <property type="molecule type" value="Genomic_DNA"/>
</dbReference>
<feature type="transmembrane region" description="Helical" evidence="7">
    <location>
        <begin position="364"/>
        <end position="386"/>
    </location>
</feature>
<evidence type="ECO:0000256" key="2">
    <source>
        <dbReference type="ARBA" id="ARBA00022692"/>
    </source>
</evidence>
<feature type="transmembrane region" description="Helical" evidence="7">
    <location>
        <begin position="486"/>
        <end position="505"/>
    </location>
</feature>
<accession>A0ABM5U9M7</accession>
<dbReference type="Gene3D" id="3.40.30.10">
    <property type="entry name" value="Glutaredoxin"/>
    <property type="match status" value="1"/>
</dbReference>
<dbReference type="Pfam" id="PF13899">
    <property type="entry name" value="Thioredoxin_7"/>
    <property type="match status" value="1"/>
</dbReference>
<keyword evidence="8" id="KW-0732">Signal</keyword>
<evidence type="ECO:0000256" key="8">
    <source>
        <dbReference type="SAM" id="SignalP"/>
    </source>
</evidence>
<reference evidence="11 12" key="1">
    <citation type="journal article" date="2015" name="Genome Announc.">
        <title>De Novo Genome Sequence of Yersinia aleksiciae Y159T.</title>
        <authorList>
            <person name="Sprague L.D."/>
            <person name="Neubauer H."/>
        </authorList>
    </citation>
    <scope>NUCLEOTIDE SEQUENCE [LARGE SCALE GENOMIC DNA]</scope>
    <source>
        <strain evidence="11 12">159</strain>
    </source>
</reference>
<evidence type="ECO:0000256" key="7">
    <source>
        <dbReference type="SAM" id="Phobius"/>
    </source>
</evidence>
<dbReference type="InterPro" id="IPR003834">
    <property type="entry name" value="Cyt_c_assmbl_TM_dom"/>
</dbReference>
<sequence>MLNLSKTALFCLLLLWMPALWAADSGWRVSPQNDHAKVRLRAEPSISGETRMLLAVQLEDGWKTYWRSPGEGGIAPTIVWDQPLGAVKWFWPVPQRFDVSGISTQGYHEQVMLPIVISGKRPKTLSGTLTLSTCSNVCILTDYPFSLDLSSSVSTEDQQQFAHDFAQAMGQVPIANALTQQIQAGYGNGEVQILALREGGWQQPALFFDTLDDVDLGKPIVSVQGKQLSVRVPATDGWGEGTADLRGKPLTMVITDAGLAQEATLTIGPALTLPASSSAFWSWILMALAGGLILNLMPCVLPVLAMKLGSILQTEHQTRRQVRWQFLASSAGIISSFWLLALLMTVLRLGNHALGWGIQFQNPWFIGFMVLVTALFTANLFGLFEIQLSSSLNSRIAAPRVERSGASGMAGHFGQGALATLLATPCSAPFLGTAVAFALAAPLPALWGIFTALGVGMSLPWLAVAAWPTLALCLPRPGRWMSHLRIAMGVLMLASSLWLLSLMISHIGLQAVMVSAGVLLLALLVAIGWRYGARAAAIVSLISVLIIGALLLAGSLTANLWRKPLHDNILWQPLTESAIKKALREHKRVFVDITADWCVTCKVNKIHVLMRDDVQQALQAPDVVALRGDWTRPSADITQFLRERGSVAIPFNQIYGPQQPQGVVLSPLLDRDILLKVLADAKGNKE</sequence>
<feature type="transmembrane region" description="Helical" evidence="7">
    <location>
        <begin position="511"/>
        <end position="529"/>
    </location>
</feature>
<evidence type="ECO:0000256" key="6">
    <source>
        <dbReference type="ARBA" id="ARBA00023284"/>
    </source>
</evidence>
<dbReference type="InterPro" id="IPR028250">
    <property type="entry name" value="DsbDN"/>
</dbReference>
<organism evidence="11 12">
    <name type="scientific">Yersinia aleksiciae</name>
    <dbReference type="NCBI Taxonomy" id="263819"/>
    <lineage>
        <taxon>Bacteria</taxon>
        <taxon>Pseudomonadati</taxon>
        <taxon>Pseudomonadota</taxon>
        <taxon>Gammaproteobacteria</taxon>
        <taxon>Enterobacterales</taxon>
        <taxon>Yersiniaceae</taxon>
        <taxon>Yersinia</taxon>
    </lineage>
</organism>
<evidence type="ECO:0000256" key="4">
    <source>
        <dbReference type="ARBA" id="ARBA00022989"/>
    </source>
</evidence>
<dbReference type="InterPro" id="IPR035671">
    <property type="entry name" value="DsbD_gamma"/>
</dbReference>
<dbReference type="Proteomes" id="UP000069914">
    <property type="component" value="Chromosome"/>
</dbReference>
<dbReference type="CDD" id="cd02953">
    <property type="entry name" value="DsbDgamma"/>
    <property type="match status" value="1"/>
</dbReference>
<evidence type="ECO:0000256" key="1">
    <source>
        <dbReference type="ARBA" id="ARBA00004141"/>
    </source>
</evidence>
<dbReference type="InterPro" id="IPR036249">
    <property type="entry name" value="Thioredoxin-like_sf"/>
</dbReference>
<dbReference type="PANTHER" id="PTHR32234">
    <property type="entry name" value="THIOL:DISULFIDE INTERCHANGE PROTEIN DSBD"/>
    <property type="match status" value="1"/>
</dbReference>
<keyword evidence="3" id="KW-0201">Cytochrome c-type biogenesis</keyword>
<keyword evidence="5 7" id="KW-0472">Membrane</keyword>
<proteinExistence type="predicted"/>
<evidence type="ECO:0000256" key="3">
    <source>
        <dbReference type="ARBA" id="ARBA00022748"/>
    </source>
</evidence>
<name>A0ABM5U9M7_YERAE</name>
<keyword evidence="4 7" id="KW-1133">Transmembrane helix</keyword>
<feature type="chain" id="PRO_5047512907" evidence="8">
    <location>
        <begin position="23"/>
        <end position="686"/>
    </location>
</feature>
<evidence type="ECO:0000313" key="12">
    <source>
        <dbReference type="Proteomes" id="UP000069914"/>
    </source>
</evidence>
<evidence type="ECO:0000259" key="9">
    <source>
        <dbReference type="Pfam" id="PF02683"/>
    </source>
</evidence>
<dbReference type="Pfam" id="PF11412">
    <property type="entry name" value="DsbD_N"/>
    <property type="match status" value="1"/>
</dbReference>
<feature type="transmembrane region" description="Helical" evidence="7">
    <location>
        <begin position="446"/>
        <end position="474"/>
    </location>
</feature>
<dbReference type="RefSeq" id="WP_048616575.1">
    <property type="nucleotide sequence ID" value="NZ_CABMLM010000003.1"/>
</dbReference>
<dbReference type="PROSITE" id="PS00194">
    <property type="entry name" value="THIOREDOXIN_1"/>
    <property type="match status" value="1"/>
</dbReference>
<feature type="transmembrane region" description="Helical" evidence="7">
    <location>
        <begin position="536"/>
        <end position="561"/>
    </location>
</feature>
<feature type="transmembrane region" description="Helical" evidence="7">
    <location>
        <begin position="326"/>
        <end position="344"/>
    </location>
</feature>
<dbReference type="Pfam" id="PF02683">
    <property type="entry name" value="DsbD_TM"/>
    <property type="match status" value="1"/>
</dbReference>
<keyword evidence="12" id="KW-1185">Reference proteome</keyword>
<keyword evidence="2 7" id="KW-0812">Transmembrane</keyword>
<keyword evidence="6" id="KW-0676">Redox-active center</keyword>
<feature type="transmembrane region" description="Helical" evidence="7">
    <location>
        <begin position="417"/>
        <end position="440"/>
    </location>
</feature>
<evidence type="ECO:0000259" key="10">
    <source>
        <dbReference type="Pfam" id="PF11412"/>
    </source>
</evidence>
<feature type="domain" description="Cytochrome C biogenesis protein transmembrane" evidence="9">
    <location>
        <begin position="281"/>
        <end position="502"/>
    </location>
</feature>
<feature type="transmembrane region" description="Helical" evidence="7">
    <location>
        <begin position="280"/>
        <end position="305"/>
    </location>
</feature>
<dbReference type="PANTHER" id="PTHR32234:SF3">
    <property type="entry name" value="SUPPRESSION OF COPPER SENSITIVITY PROTEIN"/>
    <property type="match status" value="1"/>
</dbReference>
<dbReference type="GeneID" id="61901533"/>